<evidence type="ECO:0000313" key="2">
    <source>
        <dbReference type="EMBL" id="EGZ50899.1"/>
    </source>
</evidence>
<dbReference type="PATRIC" id="fig|1030841.3.peg.459"/>
<reference evidence="2 3" key="1">
    <citation type="submission" date="2011-06" db="EMBL/GenBank/DDBJ databases">
        <authorList>
            <person name="Muzny D."/>
            <person name="Qin X."/>
            <person name="Deng J."/>
            <person name="Jiang H."/>
            <person name="Liu Y."/>
            <person name="Qu J."/>
            <person name="Song X.-Z."/>
            <person name="Zhang L."/>
            <person name="Thornton R."/>
            <person name="Coyle M."/>
            <person name="Francisco L."/>
            <person name="Jackson L."/>
            <person name="Javaid M."/>
            <person name="Korchina V."/>
            <person name="Kovar C."/>
            <person name="Mata R."/>
            <person name="Mathew T."/>
            <person name="Ngo R."/>
            <person name="Nguyen L."/>
            <person name="Nguyen N."/>
            <person name="Okwuonu G."/>
            <person name="Ongeri F."/>
            <person name="Pham C."/>
            <person name="Simmons D."/>
            <person name="Wilczek-Boney K."/>
            <person name="Hale W."/>
            <person name="Jakkamsetti A."/>
            <person name="Pham P."/>
            <person name="Ruth R."/>
            <person name="San Lucas F."/>
            <person name="Warren J."/>
            <person name="Zhang J."/>
            <person name="Zhao Z."/>
            <person name="Zhou C."/>
            <person name="Zhu D."/>
            <person name="Lee S."/>
            <person name="Bess C."/>
            <person name="Blankenburg K."/>
            <person name="Forbes L."/>
            <person name="Fu Q."/>
            <person name="Gubbala S."/>
            <person name="Hirani K."/>
            <person name="Jayaseelan J.C."/>
            <person name="Lara F."/>
            <person name="Munidasa M."/>
            <person name="Palculict T."/>
            <person name="Patil S."/>
            <person name="Pu L.-L."/>
            <person name="Saada N."/>
            <person name="Tang L."/>
            <person name="Weissenberger G."/>
            <person name="Zhu Y."/>
            <person name="Hemphill L."/>
            <person name="Shang Y."/>
            <person name="Youmans B."/>
            <person name="Ayvaz T."/>
            <person name="Ross M."/>
            <person name="Santibanez J."/>
            <person name="Aqrawi P."/>
            <person name="Gross S."/>
            <person name="Joshi V."/>
            <person name="Fowler G."/>
            <person name="Nazareth L."/>
            <person name="Reid J."/>
            <person name="Worley K."/>
            <person name="Petrosino J."/>
            <person name="Highlander S."/>
            <person name="Gibbs R."/>
        </authorList>
    </citation>
    <scope>NUCLEOTIDE SEQUENCE [LARGE SCALE GENOMIC DNA]</scope>
    <source>
        <strain evidence="2 3">9715</strain>
    </source>
</reference>
<organism evidence="2 3">
    <name type="scientific">Neisseria wadsworthii 9715</name>
    <dbReference type="NCBI Taxonomy" id="1030841"/>
    <lineage>
        <taxon>Bacteria</taxon>
        <taxon>Pseudomonadati</taxon>
        <taxon>Pseudomonadota</taxon>
        <taxon>Betaproteobacteria</taxon>
        <taxon>Neisseriales</taxon>
        <taxon>Neisseriaceae</taxon>
        <taxon>Neisseria</taxon>
    </lineage>
</organism>
<keyword evidence="1" id="KW-0732">Signal</keyword>
<dbReference type="HOGENOM" id="CLU_2130783_0_0_4"/>
<name>G4CN05_9NEIS</name>
<dbReference type="Proteomes" id="UP000005336">
    <property type="component" value="Unassembled WGS sequence"/>
</dbReference>
<proteinExistence type="predicted"/>
<sequence>MKKALCKLGNTVMKKLILSVFVSLGLVSLSAPSHAFNCLEYKTFASHLSGKEAAKDAPSWVRQAGLKPCKNPNESGTQFAKRVLDAKYGVGKWKTGPATEHNQIKKYGDRAFN</sequence>
<feature type="chain" id="PRO_5003462257" evidence="1">
    <location>
        <begin position="36"/>
        <end position="113"/>
    </location>
</feature>
<comment type="caution">
    <text evidence="2">The sequence shown here is derived from an EMBL/GenBank/DDBJ whole genome shotgun (WGS) entry which is preliminary data.</text>
</comment>
<gene>
    <name evidence="2" type="ORF">HMPREF9370_0464</name>
</gene>
<dbReference type="STRING" id="1030841.HMPREF9370_0464"/>
<feature type="signal peptide" evidence="1">
    <location>
        <begin position="1"/>
        <end position="35"/>
    </location>
</feature>
<protein>
    <submittedName>
        <fullName evidence="2">Uncharacterized protein</fullName>
    </submittedName>
</protein>
<evidence type="ECO:0000313" key="3">
    <source>
        <dbReference type="Proteomes" id="UP000005336"/>
    </source>
</evidence>
<dbReference type="AlphaFoldDB" id="G4CN05"/>
<accession>G4CN05</accession>
<evidence type="ECO:0000256" key="1">
    <source>
        <dbReference type="SAM" id="SignalP"/>
    </source>
</evidence>
<keyword evidence="3" id="KW-1185">Reference proteome</keyword>
<dbReference type="EMBL" id="AGAZ01000019">
    <property type="protein sequence ID" value="EGZ50899.1"/>
    <property type="molecule type" value="Genomic_DNA"/>
</dbReference>